<evidence type="ECO:0000313" key="8">
    <source>
        <dbReference type="Proteomes" id="UP000800092"/>
    </source>
</evidence>
<evidence type="ECO:0000256" key="3">
    <source>
        <dbReference type="ARBA" id="ARBA00022630"/>
    </source>
</evidence>
<dbReference type="Gene3D" id="3.30.9.10">
    <property type="entry name" value="D-Amino Acid Oxidase, subunit A, domain 2"/>
    <property type="match status" value="1"/>
</dbReference>
<evidence type="ECO:0000256" key="5">
    <source>
        <dbReference type="ARBA" id="ARBA00023002"/>
    </source>
</evidence>
<dbReference type="Gene3D" id="3.50.50.60">
    <property type="entry name" value="FAD/NAD(P)-binding domain"/>
    <property type="match status" value="1"/>
</dbReference>
<organism evidence="7 8">
    <name type="scientific">Viridothelium virens</name>
    <name type="common">Speckled blister lichen</name>
    <name type="synonym">Trypethelium virens</name>
    <dbReference type="NCBI Taxonomy" id="1048519"/>
    <lineage>
        <taxon>Eukaryota</taxon>
        <taxon>Fungi</taxon>
        <taxon>Dikarya</taxon>
        <taxon>Ascomycota</taxon>
        <taxon>Pezizomycotina</taxon>
        <taxon>Dothideomycetes</taxon>
        <taxon>Dothideomycetes incertae sedis</taxon>
        <taxon>Trypetheliales</taxon>
        <taxon>Trypetheliaceae</taxon>
        <taxon>Viridothelium</taxon>
    </lineage>
</organism>
<name>A0A6A6H6K2_VIRVR</name>
<evidence type="ECO:0000256" key="2">
    <source>
        <dbReference type="ARBA" id="ARBA00010989"/>
    </source>
</evidence>
<comment type="similarity">
    <text evidence="2">Belongs to the MSOX/MTOX family.</text>
</comment>
<dbReference type="InterPro" id="IPR036188">
    <property type="entry name" value="FAD/NAD-bd_sf"/>
</dbReference>
<keyword evidence="8" id="KW-1185">Reference proteome</keyword>
<evidence type="ECO:0000256" key="4">
    <source>
        <dbReference type="ARBA" id="ARBA00022827"/>
    </source>
</evidence>
<dbReference type="EMBL" id="ML991805">
    <property type="protein sequence ID" value="KAF2233642.1"/>
    <property type="molecule type" value="Genomic_DNA"/>
</dbReference>
<accession>A0A6A6H6K2</accession>
<proteinExistence type="inferred from homology"/>
<keyword evidence="3" id="KW-0285">Flavoprotein</keyword>
<evidence type="ECO:0000256" key="1">
    <source>
        <dbReference type="ARBA" id="ARBA00001974"/>
    </source>
</evidence>
<protein>
    <submittedName>
        <fullName evidence="7">FAD/NAD(P)-binding domain-containing protein</fullName>
    </submittedName>
</protein>
<dbReference type="Pfam" id="PF01266">
    <property type="entry name" value="DAO"/>
    <property type="match status" value="1"/>
</dbReference>
<gene>
    <name evidence="7" type="ORF">EV356DRAFT_200136</name>
</gene>
<comment type="cofactor">
    <cofactor evidence="1">
        <name>FAD</name>
        <dbReference type="ChEBI" id="CHEBI:57692"/>
    </cofactor>
</comment>
<dbReference type="OrthoDB" id="2219495at2759"/>
<dbReference type="GO" id="GO:0008115">
    <property type="term" value="F:sarcosine oxidase activity"/>
    <property type="evidence" value="ECO:0007669"/>
    <property type="project" value="TreeGrafter"/>
</dbReference>
<dbReference type="GO" id="GO:0051698">
    <property type="term" value="F:saccharopine oxidase activity"/>
    <property type="evidence" value="ECO:0007669"/>
    <property type="project" value="TreeGrafter"/>
</dbReference>
<reference evidence="7" key="1">
    <citation type="journal article" date="2020" name="Stud. Mycol.">
        <title>101 Dothideomycetes genomes: a test case for predicting lifestyles and emergence of pathogens.</title>
        <authorList>
            <person name="Haridas S."/>
            <person name="Albert R."/>
            <person name="Binder M."/>
            <person name="Bloem J."/>
            <person name="Labutti K."/>
            <person name="Salamov A."/>
            <person name="Andreopoulos B."/>
            <person name="Baker S."/>
            <person name="Barry K."/>
            <person name="Bills G."/>
            <person name="Bluhm B."/>
            <person name="Cannon C."/>
            <person name="Castanera R."/>
            <person name="Culley D."/>
            <person name="Daum C."/>
            <person name="Ezra D."/>
            <person name="Gonzalez J."/>
            <person name="Henrissat B."/>
            <person name="Kuo A."/>
            <person name="Liang C."/>
            <person name="Lipzen A."/>
            <person name="Lutzoni F."/>
            <person name="Magnuson J."/>
            <person name="Mondo S."/>
            <person name="Nolan M."/>
            <person name="Ohm R."/>
            <person name="Pangilinan J."/>
            <person name="Park H.-J."/>
            <person name="Ramirez L."/>
            <person name="Alfaro M."/>
            <person name="Sun H."/>
            <person name="Tritt A."/>
            <person name="Yoshinaga Y."/>
            <person name="Zwiers L.-H."/>
            <person name="Turgeon B."/>
            <person name="Goodwin S."/>
            <person name="Spatafora J."/>
            <person name="Crous P."/>
            <person name="Grigoriev I."/>
        </authorList>
    </citation>
    <scope>NUCLEOTIDE SEQUENCE</scope>
    <source>
        <strain evidence="7">Tuck. ex Michener</strain>
    </source>
</reference>
<dbReference type="SUPFAM" id="SSF51905">
    <property type="entry name" value="FAD/NAD(P)-binding domain"/>
    <property type="match status" value="1"/>
</dbReference>
<dbReference type="InterPro" id="IPR006076">
    <property type="entry name" value="FAD-dep_OxRdtase"/>
</dbReference>
<evidence type="ECO:0000259" key="6">
    <source>
        <dbReference type="Pfam" id="PF01266"/>
    </source>
</evidence>
<keyword evidence="5" id="KW-0560">Oxidoreductase</keyword>
<keyword evidence="4" id="KW-0274">FAD</keyword>
<dbReference type="AlphaFoldDB" id="A0A6A6H6K2"/>
<dbReference type="Proteomes" id="UP000800092">
    <property type="component" value="Unassembled WGS sequence"/>
</dbReference>
<dbReference type="InterPro" id="IPR045170">
    <property type="entry name" value="MTOX"/>
</dbReference>
<dbReference type="PANTHER" id="PTHR10961">
    <property type="entry name" value="PEROXISOMAL SARCOSINE OXIDASE"/>
    <property type="match status" value="1"/>
</dbReference>
<feature type="domain" description="FAD dependent oxidoreductase" evidence="6">
    <location>
        <begin position="5"/>
        <end position="391"/>
    </location>
</feature>
<evidence type="ECO:0000313" key="7">
    <source>
        <dbReference type="EMBL" id="KAF2233642.1"/>
    </source>
</evidence>
<dbReference type="GO" id="GO:0050660">
    <property type="term" value="F:flavin adenine dinucleotide binding"/>
    <property type="evidence" value="ECO:0007669"/>
    <property type="project" value="InterPro"/>
</dbReference>
<dbReference type="PANTHER" id="PTHR10961:SF37">
    <property type="entry name" value="FAD DEPENDENT OXIDOREDUCTASE DOMAIN-CONTAINING PROTEIN"/>
    <property type="match status" value="1"/>
</dbReference>
<sequence length="442" mass="49498">MDPTVLIVGAGTFGISTAYHLAHRYNDASRITIIDRSSSPPKPAASVDINRIIRTDYPDSLYCNLASEAIHPWFWSMELGHYFHKTGWVMMDERGSDLAKRIRNVFQNRGSTQTGEISLEQLDKRWAFLKGTETGGIGDVYWNPEAGWCDAAKATASFMEAAERRGVKRVNAKVTELLLDTEHGRIEGIRTIDGQRYTADKVVLAVGAWTSSMLSPIEDQLEIAERHRVELQVKATGTVSAYYKLSDEEFERLSKANMPIIVYGSQGEVIPPSSRDGSKYLKYNNSQTTVINTVTTKSGHRISIPADRSQNDVPNGIKRETERRLLSKLLPEFTNGKQAEFWRICWDAVTPSEDLLLCKHPHAKLSNLYLATGGSFHGYKFLPIVGKYMANVLNGQGNGREKDHAWGWKSDVNANLRGFGALGLKMAPKRELRDFESDRANL</sequence>